<evidence type="ECO:0008006" key="11">
    <source>
        <dbReference type="Google" id="ProtNLM"/>
    </source>
</evidence>
<name>A0A7S0WSN7_9CHLO</name>
<feature type="repeat" description="Solcar" evidence="8">
    <location>
        <begin position="7"/>
        <end position="97"/>
    </location>
</feature>
<keyword evidence="3 9" id="KW-0813">Transport</keyword>
<evidence type="ECO:0000256" key="8">
    <source>
        <dbReference type="PROSITE-ProRule" id="PRU00282"/>
    </source>
</evidence>
<evidence type="ECO:0000256" key="7">
    <source>
        <dbReference type="ARBA" id="ARBA00023136"/>
    </source>
</evidence>
<keyword evidence="5" id="KW-0677">Repeat</keyword>
<dbReference type="GO" id="GO:0006862">
    <property type="term" value="P:nucleotide transport"/>
    <property type="evidence" value="ECO:0007669"/>
    <property type="project" value="InterPro"/>
</dbReference>
<comment type="similarity">
    <text evidence="2 9">Belongs to the mitochondrial carrier (TC 2.A.29) family.</text>
</comment>
<accession>A0A7S0WSN7</accession>
<keyword evidence="7 8" id="KW-0472">Membrane</keyword>
<evidence type="ECO:0000256" key="1">
    <source>
        <dbReference type="ARBA" id="ARBA00004141"/>
    </source>
</evidence>
<proteinExistence type="inferred from homology"/>
<evidence type="ECO:0000256" key="6">
    <source>
        <dbReference type="ARBA" id="ARBA00022989"/>
    </source>
</evidence>
<dbReference type="InterPro" id="IPR018108">
    <property type="entry name" value="MCP_transmembrane"/>
</dbReference>
<dbReference type="InterPro" id="IPR044712">
    <property type="entry name" value="SLC25A32-like"/>
</dbReference>
<sequence length="349" mass="37135">MTSSSQKSPWKHAVAGATAGLTAVLANHPLDVIKVRLQVQDGRSSGLPRYRGFVDGLSKISRMEGLRGLYAGLTPNLIGSTMGWGLYFFTYNNAKRRYQERCNTTQLSAPYHLVSGIEAGVMGTLLTNPIWVVKTRMTLQRHGTDAAKAAATSASRAAAAAPTRYTSTLGALASIAREEGLAGLYRGVGPSLLLVSHGAIQFMTYEEVKRSIRAARASALSPLQLTTVSATCAPVAGANAGARRCPQAPSAQESKLVHIDHAIAATVSKIFASTATYPSQVLRSRQQQLLDGAAQAHYRTIASTLKWIVRNEGVGGLYKGLVPNTLKVLPASIITFVVYEAVINSALKD</sequence>
<dbReference type="AlphaFoldDB" id="A0A7S0WSN7"/>
<dbReference type="SUPFAM" id="SSF103506">
    <property type="entry name" value="Mitochondrial carrier"/>
    <property type="match status" value="1"/>
</dbReference>
<dbReference type="GO" id="GO:0016020">
    <property type="term" value="C:membrane"/>
    <property type="evidence" value="ECO:0007669"/>
    <property type="project" value="UniProtKB-SubCell"/>
</dbReference>
<evidence type="ECO:0000313" key="10">
    <source>
        <dbReference type="EMBL" id="CAD8681998.1"/>
    </source>
</evidence>
<keyword evidence="6" id="KW-1133">Transmembrane helix</keyword>
<feature type="repeat" description="Solcar" evidence="8">
    <location>
        <begin position="256"/>
        <end position="345"/>
    </location>
</feature>
<feature type="repeat" description="Solcar" evidence="8">
    <location>
        <begin position="107"/>
        <end position="211"/>
    </location>
</feature>
<gene>
    <name evidence="10" type="ORF">POBO1169_LOCUS15714</name>
</gene>
<evidence type="ECO:0000256" key="9">
    <source>
        <dbReference type="RuleBase" id="RU000488"/>
    </source>
</evidence>
<dbReference type="PANTHER" id="PTHR45683">
    <property type="entry name" value="MITOCHONDRIAL NICOTINAMIDE ADENINE DINUCLEOTIDE TRANSPORTER 1-RELATED-RELATED"/>
    <property type="match status" value="1"/>
</dbReference>
<dbReference type="GO" id="GO:0055085">
    <property type="term" value="P:transmembrane transport"/>
    <property type="evidence" value="ECO:0007669"/>
    <property type="project" value="InterPro"/>
</dbReference>
<dbReference type="EMBL" id="HBFA01031256">
    <property type="protein sequence ID" value="CAD8681998.1"/>
    <property type="molecule type" value="Transcribed_RNA"/>
</dbReference>
<keyword evidence="4 8" id="KW-0812">Transmembrane</keyword>
<evidence type="ECO:0000256" key="2">
    <source>
        <dbReference type="ARBA" id="ARBA00006375"/>
    </source>
</evidence>
<dbReference type="Pfam" id="PF00153">
    <property type="entry name" value="Mito_carr"/>
    <property type="match status" value="3"/>
</dbReference>
<organism evidence="10">
    <name type="scientific">Pyramimonas obovata</name>
    <dbReference type="NCBI Taxonomy" id="1411642"/>
    <lineage>
        <taxon>Eukaryota</taxon>
        <taxon>Viridiplantae</taxon>
        <taxon>Chlorophyta</taxon>
        <taxon>Pyramimonadophyceae</taxon>
        <taxon>Pyramimonadales</taxon>
        <taxon>Pyramimonadaceae</taxon>
        <taxon>Pyramimonas</taxon>
        <taxon>Pyramimonas incertae sedis</taxon>
    </lineage>
</organism>
<dbReference type="InterPro" id="IPR023395">
    <property type="entry name" value="MCP_dom_sf"/>
</dbReference>
<dbReference type="Gene3D" id="1.50.40.10">
    <property type="entry name" value="Mitochondrial carrier domain"/>
    <property type="match status" value="2"/>
</dbReference>
<protein>
    <recommendedName>
        <fullName evidence="11">Mitochondrial carrier protein</fullName>
    </recommendedName>
</protein>
<dbReference type="PROSITE" id="PS50920">
    <property type="entry name" value="SOLCAR"/>
    <property type="match status" value="3"/>
</dbReference>
<reference evidence="10" key="1">
    <citation type="submission" date="2021-01" db="EMBL/GenBank/DDBJ databases">
        <authorList>
            <person name="Corre E."/>
            <person name="Pelletier E."/>
            <person name="Niang G."/>
            <person name="Scheremetjew M."/>
            <person name="Finn R."/>
            <person name="Kale V."/>
            <person name="Holt S."/>
            <person name="Cochrane G."/>
            <person name="Meng A."/>
            <person name="Brown T."/>
            <person name="Cohen L."/>
        </authorList>
    </citation>
    <scope>NUCLEOTIDE SEQUENCE</scope>
    <source>
        <strain evidence="10">CCMP722</strain>
    </source>
</reference>
<evidence type="ECO:0000256" key="4">
    <source>
        <dbReference type="ARBA" id="ARBA00022692"/>
    </source>
</evidence>
<comment type="subcellular location">
    <subcellularLocation>
        <location evidence="1">Membrane</location>
        <topology evidence="1">Multi-pass membrane protein</topology>
    </subcellularLocation>
</comment>
<evidence type="ECO:0000256" key="5">
    <source>
        <dbReference type="ARBA" id="ARBA00022737"/>
    </source>
</evidence>
<evidence type="ECO:0000256" key="3">
    <source>
        <dbReference type="ARBA" id="ARBA00022448"/>
    </source>
</evidence>